<evidence type="ECO:0000313" key="4">
    <source>
        <dbReference type="Proteomes" id="UP000626109"/>
    </source>
</evidence>
<dbReference type="InterPro" id="IPR011501">
    <property type="entry name" value="Noc3_N"/>
</dbReference>
<proteinExistence type="predicted"/>
<protein>
    <recommendedName>
        <fullName evidence="2">Nucleolar complex-associated protein 3 N-terminal domain-containing protein</fullName>
    </recommendedName>
</protein>
<feature type="region of interest" description="Disordered" evidence="1">
    <location>
        <begin position="20"/>
        <end position="114"/>
    </location>
</feature>
<reference evidence="3" key="1">
    <citation type="submission" date="2021-02" db="EMBL/GenBank/DDBJ databases">
        <authorList>
            <person name="Dougan E. K."/>
            <person name="Rhodes N."/>
            <person name="Thang M."/>
            <person name="Chan C."/>
        </authorList>
    </citation>
    <scope>NUCLEOTIDE SEQUENCE</scope>
</reference>
<dbReference type="PANTHER" id="PTHR14428:SF5">
    <property type="entry name" value="NUCLEOLAR COMPLEX PROTEIN 3 HOMOLOG"/>
    <property type="match status" value="1"/>
</dbReference>
<name>A0A813LND5_POLGL</name>
<dbReference type="GO" id="GO:0003682">
    <property type="term" value="F:chromatin binding"/>
    <property type="evidence" value="ECO:0007669"/>
    <property type="project" value="TreeGrafter"/>
</dbReference>
<comment type="caution">
    <text evidence="3">The sequence shown here is derived from an EMBL/GenBank/DDBJ whole genome shotgun (WGS) entry which is preliminary data.</text>
</comment>
<evidence type="ECO:0000259" key="2">
    <source>
        <dbReference type="Pfam" id="PF07540"/>
    </source>
</evidence>
<dbReference type="Pfam" id="PF07540">
    <property type="entry name" value="NOC3p"/>
    <property type="match status" value="1"/>
</dbReference>
<evidence type="ECO:0000313" key="3">
    <source>
        <dbReference type="EMBL" id="CAE8733183.1"/>
    </source>
</evidence>
<dbReference type="GO" id="GO:0005730">
    <property type="term" value="C:nucleolus"/>
    <property type="evidence" value="ECO:0007669"/>
    <property type="project" value="TreeGrafter"/>
</dbReference>
<feature type="compositionally biased region" description="Basic and acidic residues" evidence="1">
    <location>
        <begin position="56"/>
        <end position="76"/>
    </location>
</feature>
<accession>A0A813LND5</accession>
<dbReference type="Proteomes" id="UP000626109">
    <property type="component" value="Unassembled WGS sequence"/>
</dbReference>
<dbReference type="InterPro" id="IPR016903">
    <property type="entry name" value="Nucleolar_cplx-assoc_3"/>
</dbReference>
<dbReference type="EMBL" id="CAJNNW010036292">
    <property type="protein sequence ID" value="CAE8733183.1"/>
    <property type="molecule type" value="Genomic_DNA"/>
</dbReference>
<evidence type="ECO:0000256" key="1">
    <source>
        <dbReference type="SAM" id="MobiDB-lite"/>
    </source>
</evidence>
<feature type="domain" description="Nucleolar complex-associated protein 3 N-terminal" evidence="2">
    <location>
        <begin position="162"/>
        <end position="251"/>
    </location>
</feature>
<dbReference type="GO" id="GO:0006270">
    <property type="term" value="P:DNA replication initiation"/>
    <property type="evidence" value="ECO:0007669"/>
    <property type="project" value="TreeGrafter"/>
</dbReference>
<feature type="compositionally biased region" description="Basic and acidic residues" evidence="1">
    <location>
        <begin position="35"/>
        <end position="48"/>
    </location>
</feature>
<gene>
    <name evidence="3" type="ORF">PGLA2088_LOCUS46725</name>
</gene>
<organism evidence="3 4">
    <name type="scientific">Polarella glacialis</name>
    <name type="common">Dinoflagellate</name>
    <dbReference type="NCBI Taxonomy" id="89957"/>
    <lineage>
        <taxon>Eukaryota</taxon>
        <taxon>Sar</taxon>
        <taxon>Alveolata</taxon>
        <taxon>Dinophyceae</taxon>
        <taxon>Suessiales</taxon>
        <taxon>Suessiaceae</taxon>
        <taxon>Polarella</taxon>
    </lineage>
</organism>
<dbReference type="AlphaFoldDB" id="A0A813LND5"/>
<sequence>MSRFFKKNDGSFLVNATLSDPDARVGRRKWAQQKAAEREAEMPAEKRPRNASQWMEDERKKTELPKARDDAGETRWKALSGKASKADPADDDAATGKKKAKRLESLQTKKTQKVQKQADAAAKATDAASAALKGKAKAKDGQVSKAASLLIKKLRTGGSAADKKLLAVTAERVSGDPEKELDLFDVFFEVNRTSNDGEIKLLSLLSAVAVFRDLVPGYRIREATEQEKTQQRSAPVLALERYELKLLQVYRRLLPELEASMKKNSSATAPALAALVKAAFDFNYRQRLIGTAVKHANSPDGDVRRPVVEGLQEMVEGDQRLEASKEVVLAIGKIAQATAHGLKGGRDENGKQVRGLQHELLKVLLRLQIGRADAAAMNNLSSGALAGADDDVRRGLAEASITQSPEQLRKAEAELLYEVFVVYLRILRQRHLHSRELLASILAGLARWGQQVNLELLLEILSELKLAVKDAIGQADELVALQGLNCALVLLSGPSQALITDVTWLSDAMTGALGLALPSLYSTHSEGEVWPPPRCFIFDEKKQTVRASDKELLESLETGSVPILVLRCLEAALKCPQGYGAASDAALASLVEMLFSLALTADSHVGIAFLKEVSLLLKRQRRLHTLLDAEGGIFGLGGISDRAVTVVWHLQALTCCLPPDVTKAAKALPASIPKMTVQIGDLFPLKDSRSWLATEVGRHVAAVSTAPAPVQKSLTRARCSFVSEAELRAVCGDIGVS</sequence>
<dbReference type="PANTHER" id="PTHR14428">
    <property type="entry name" value="NUCLEOLAR COMPLEX PROTEIN 3"/>
    <property type="match status" value="1"/>
</dbReference>